<comment type="caution">
    <text evidence="3">The sequence shown here is derived from an EMBL/GenBank/DDBJ whole genome shotgun (WGS) entry which is preliminary data.</text>
</comment>
<feature type="domain" description="Importin subunit beta-1/Transportin-1-like TPR repeats" evidence="2">
    <location>
        <begin position="4"/>
        <end position="56"/>
    </location>
</feature>
<dbReference type="Pfam" id="PF25574">
    <property type="entry name" value="TPR_IMB1"/>
    <property type="match status" value="1"/>
</dbReference>
<dbReference type="EMBL" id="JARBHA010000004">
    <property type="protein sequence ID" value="KAJ9702969.1"/>
    <property type="molecule type" value="Genomic_DNA"/>
</dbReference>
<keyword evidence="1" id="KW-0677">Repeat</keyword>
<dbReference type="InterPro" id="IPR058584">
    <property type="entry name" value="IMB1_TNPO1-like_TPR"/>
</dbReference>
<protein>
    <recommendedName>
        <fullName evidence="2">Importin subunit beta-1/Transportin-1-like TPR repeats domain-containing protein</fullName>
    </recommendedName>
</protein>
<keyword evidence="4" id="KW-1185">Reference proteome</keyword>
<accession>A0AA39E0P2</accession>
<organism evidence="3 4">
    <name type="scientific">Vitis rotundifolia</name>
    <name type="common">Muscadine grape</name>
    <dbReference type="NCBI Taxonomy" id="103349"/>
    <lineage>
        <taxon>Eukaryota</taxon>
        <taxon>Viridiplantae</taxon>
        <taxon>Streptophyta</taxon>
        <taxon>Embryophyta</taxon>
        <taxon>Tracheophyta</taxon>
        <taxon>Spermatophyta</taxon>
        <taxon>Magnoliopsida</taxon>
        <taxon>eudicotyledons</taxon>
        <taxon>Gunneridae</taxon>
        <taxon>Pentapetalae</taxon>
        <taxon>rosids</taxon>
        <taxon>Vitales</taxon>
        <taxon>Vitaceae</taxon>
        <taxon>Viteae</taxon>
        <taxon>Vitis</taxon>
    </lineage>
</organism>
<name>A0AA39E0P2_VITRO</name>
<gene>
    <name evidence="3" type="ORF">PVL29_004641</name>
</gene>
<dbReference type="Gene3D" id="1.25.10.10">
    <property type="entry name" value="Leucine-rich Repeat Variant"/>
    <property type="match status" value="1"/>
</dbReference>
<dbReference type="InterPro" id="IPR011989">
    <property type="entry name" value="ARM-like"/>
</dbReference>
<evidence type="ECO:0000259" key="2">
    <source>
        <dbReference type="Pfam" id="PF25574"/>
    </source>
</evidence>
<evidence type="ECO:0000313" key="4">
    <source>
        <dbReference type="Proteomes" id="UP001168098"/>
    </source>
</evidence>
<sequence>MDTNKEEMVEYSNQLKRSSIFEAYSGILQGFENSKPELMLLHAEKLLQFIELVSETSTGWKV</sequence>
<evidence type="ECO:0000313" key="3">
    <source>
        <dbReference type="EMBL" id="KAJ9702969.1"/>
    </source>
</evidence>
<reference evidence="3 4" key="1">
    <citation type="journal article" date="2023" name="BMC Biotechnol.">
        <title>Vitis rotundifolia cv Carlos genome sequencing.</title>
        <authorList>
            <person name="Huff M."/>
            <person name="Hulse-Kemp A."/>
            <person name="Scheffler B."/>
            <person name="Youngblood R."/>
            <person name="Simpson S."/>
            <person name="Babiker E."/>
            <person name="Staton M."/>
        </authorList>
    </citation>
    <scope>NUCLEOTIDE SEQUENCE [LARGE SCALE GENOMIC DNA]</scope>
    <source>
        <tissue evidence="3">Leaf</tissue>
    </source>
</reference>
<proteinExistence type="predicted"/>
<dbReference type="Proteomes" id="UP001168098">
    <property type="component" value="Unassembled WGS sequence"/>
</dbReference>
<dbReference type="AlphaFoldDB" id="A0AA39E0P2"/>
<evidence type="ECO:0000256" key="1">
    <source>
        <dbReference type="ARBA" id="ARBA00022737"/>
    </source>
</evidence>